<dbReference type="Pfam" id="PF12804">
    <property type="entry name" value="NTP_transf_3"/>
    <property type="match status" value="1"/>
</dbReference>
<evidence type="ECO:0000259" key="1">
    <source>
        <dbReference type="Pfam" id="PF12804"/>
    </source>
</evidence>
<dbReference type="RefSeq" id="WP_207977758.1">
    <property type="nucleotide sequence ID" value="NZ_JAGDEL010000006.1"/>
</dbReference>
<organism evidence="2 3">
    <name type="scientific">Metabacillus bambusae</name>
    <dbReference type="NCBI Taxonomy" id="2795218"/>
    <lineage>
        <taxon>Bacteria</taxon>
        <taxon>Bacillati</taxon>
        <taxon>Bacillota</taxon>
        <taxon>Bacilli</taxon>
        <taxon>Bacillales</taxon>
        <taxon>Bacillaceae</taxon>
        <taxon>Metabacillus</taxon>
    </lineage>
</organism>
<comment type="caution">
    <text evidence="2">The sequence shown here is derived from an EMBL/GenBank/DDBJ whole genome shotgun (WGS) entry which is preliminary data.</text>
</comment>
<keyword evidence="3" id="KW-1185">Reference proteome</keyword>
<dbReference type="PANTHER" id="PTHR43777">
    <property type="entry name" value="MOLYBDENUM COFACTOR CYTIDYLYLTRANSFERASE"/>
    <property type="match status" value="1"/>
</dbReference>
<name>A0ABS3N1M2_9BACI</name>
<dbReference type="GO" id="GO:0016740">
    <property type="term" value="F:transferase activity"/>
    <property type="evidence" value="ECO:0007669"/>
    <property type="project" value="UniProtKB-KW"/>
</dbReference>
<reference evidence="2 3" key="1">
    <citation type="submission" date="2021-03" db="EMBL/GenBank/DDBJ databases">
        <title>Whole genome sequence of Metabacillus bambusae BG109.</title>
        <authorList>
            <person name="Jeong J.W."/>
        </authorList>
    </citation>
    <scope>NUCLEOTIDE SEQUENCE [LARGE SCALE GENOMIC DNA]</scope>
    <source>
        <strain evidence="2 3">BG109</strain>
    </source>
</reference>
<dbReference type="PANTHER" id="PTHR43777:SF1">
    <property type="entry name" value="MOLYBDENUM COFACTOR CYTIDYLYLTRANSFERASE"/>
    <property type="match status" value="1"/>
</dbReference>
<evidence type="ECO:0000313" key="3">
    <source>
        <dbReference type="Proteomes" id="UP000663981"/>
    </source>
</evidence>
<dbReference type="CDD" id="cd04182">
    <property type="entry name" value="GT_2_like_f"/>
    <property type="match status" value="1"/>
</dbReference>
<evidence type="ECO:0000313" key="2">
    <source>
        <dbReference type="EMBL" id="MBO1512089.1"/>
    </source>
</evidence>
<sequence length="208" mass="23029">MKRNIGIYLAAGNSKRMGKCKLSLPLSVKPLGTIALKEIMQSNIDHLLVVTNDFNTVWLNSADDLQAYPDKWENIISLQAHLGQSFSLRTGIRRALQLGAESIVVFLADQPFVTSGMINRLIHEARNEHDFVASAVGGVLKPPIIFNQKAFAEIMTIRGDEGARSLLKNGTLTGTSISVNSDQLFDIDTVEDFEFARSFYLRNSNMIS</sequence>
<feature type="domain" description="MobA-like NTP transferase" evidence="1">
    <location>
        <begin position="6"/>
        <end position="169"/>
    </location>
</feature>
<keyword evidence="2" id="KW-0808">Transferase</keyword>
<protein>
    <submittedName>
        <fullName evidence="2">NTP transferase domain-containing protein</fullName>
    </submittedName>
</protein>
<dbReference type="InterPro" id="IPR025877">
    <property type="entry name" value="MobA-like_NTP_Trfase"/>
</dbReference>
<dbReference type="SUPFAM" id="SSF53448">
    <property type="entry name" value="Nucleotide-diphospho-sugar transferases"/>
    <property type="match status" value="1"/>
</dbReference>
<accession>A0ABS3N1M2</accession>
<dbReference type="EMBL" id="JAGDEL010000006">
    <property type="protein sequence ID" value="MBO1512089.1"/>
    <property type="molecule type" value="Genomic_DNA"/>
</dbReference>
<dbReference type="InterPro" id="IPR029044">
    <property type="entry name" value="Nucleotide-diphossugar_trans"/>
</dbReference>
<gene>
    <name evidence="2" type="ORF">I7822_10460</name>
</gene>
<dbReference type="Proteomes" id="UP000663981">
    <property type="component" value="Unassembled WGS sequence"/>
</dbReference>
<proteinExistence type="predicted"/>
<dbReference type="Gene3D" id="3.90.550.10">
    <property type="entry name" value="Spore Coat Polysaccharide Biosynthesis Protein SpsA, Chain A"/>
    <property type="match status" value="1"/>
</dbReference>